<protein>
    <submittedName>
        <fullName evidence="2">Uncharacterized protein</fullName>
    </submittedName>
</protein>
<dbReference type="RefSeq" id="WP_117687641.1">
    <property type="nucleotide sequence ID" value="NZ_QSQN01000003.1"/>
</dbReference>
<evidence type="ECO:0000256" key="1">
    <source>
        <dbReference type="SAM" id="Phobius"/>
    </source>
</evidence>
<keyword evidence="1" id="KW-1133">Transmembrane helix</keyword>
<evidence type="ECO:0000313" key="3">
    <source>
        <dbReference type="Proteomes" id="UP000260793"/>
    </source>
</evidence>
<comment type="caution">
    <text evidence="2">The sequence shown here is derived from an EMBL/GenBank/DDBJ whole genome shotgun (WGS) entry which is preliminary data.</text>
</comment>
<evidence type="ECO:0000313" key="2">
    <source>
        <dbReference type="EMBL" id="RGK42478.1"/>
    </source>
</evidence>
<dbReference type="EMBL" id="QSQN01000003">
    <property type="protein sequence ID" value="RGK42478.1"/>
    <property type="molecule type" value="Genomic_DNA"/>
</dbReference>
<dbReference type="Proteomes" id="UP000260793">
    <property type="component" value="Unassembled WGS sequence"/>
</dbReference>
<dbReference type="AlphaFoldDB" id="A0A3E4LYD3"/>
<name>A0A3E4LYD3_9FIRM</name>
<keyword evidence="1" id="KW-0812">Transmembrane</keyword>
<keyword evidence="1" id="KW-0472">Membrane</keyword>
<gene>
    <name evidence="2" type="ORF">DXD17_01955</name>
</gene>
<accession>A0A3E4LYD3</accession>
<feature type="transmembrane region" description="Helical" evidence="1">
    <location>
        <begin position="42"/>
        <end position="59"/>
    </location>
</feature>
<proteinExistence type="predicted"/>
<feature type="transmembrane region" description="Helical" evidence="1">
    <location>
        <begin position="17"/>
        <end position="36"/>
    </location>
</feature>
<reference evidence="2 3" key="1">
    <citation type="submission" date="2018-08" db="EMBL/GenBank/DDBJ databases">
        <title>A genome reference for cultivated species of the human gut microbiota.</title>
        <authorList>
            <person name="Zou Y."/>
            <person name="Xue W."/>
            <person name="Luo G."/>
        </authorList>
    </citation>
    <scope>NUCLEOTIDE SEQUENCE [LARGE SCALE GENOMIC DNA]</scope>
    <source>
        <strain evidence="2 3">TF11-7</strain>
    </source>
</reference>
<organism evidence="2 3">
    <name type="scientific">[Ruminococcus] lactaris</name>
    <dbReference type="NCBI Taxonomy" id="46228"/>
    <lineage>
        <taxon>Bacteria</taxon>
        <taxon>Bacillati</taxon>
        <taxon>Bacillota</taxon>
        <taxon>Clostridia</taxon>
        <taxon>Lachnospirales</taxon>
        <taxon>Lachnospiraceae</taxon>
        <taxon>Mediterraneibacter</taxon>
    </lineage>
</organism>
<sequence length="166" mass="19053">MNDALYEQLVSRRTKPLYYILLGGAFLLAVLIAVLGTMFFGVFSFIAGALIALIAYYFISPQLSVEYEYTILNHDLQIDAIYNKSRRKPKMTLDIQTAEIIAPKDSHRMDSYRPEKTYDFSSGRSSEKTYAIMISYKQQNACVLIDPDTKMVDHMVQWMGSKMFTD</sequence>